<dbReference type="InterPro" id="IPR006059">
    <property type="entry name" value="SBP"/>
</dbReference>
<keyword evidence="5" id="KW-0449">Lipoprotein</keyword>
<evidence type="ECO:0000256" key="3">
    <source>
        <dbReference type="ARBA" id="ARBA00023136"/>
    </source>
</evidence>
<dbReference type="AlphaFoldDB" id="A0A3B0C344"/>
<dbReference type="RefSeq" id="WP_120749643.1">
    <property type="nucleotide sequence ID" value="NZ_RBAH01000019.1"/>
</dbReference>
<evidence type="ECO:0000256" key="5">
    <source>
        <dbReference type="ARBA" id="ARBA00023288"/>
    </source>
</evidence>
<dbReference type="SUPFAM" id="SSF53850">
    <property type="entry name" value="Periplasmic binding protein-like II"/>
    <property type="match status" value="1"/>
</dbReference>
<evidence type="ECO:0000256" key="2">
    <source>
        <dbReference type="ARBA" id="ARBA00022729"/>
    </source>
</evidence>
<protein>
    <submittedName>
        <fullName evidence="7">Extracellular solute-binding protein</fullName>
    </submittedName>
</protein>
<keyword evidence="3" id="KW-0472">Membrane</keyword>
<organism evidence="7 8">
    <name type="scientific">Paenibacillus ginsengarvi</name>
    <dbReference type="NCBI Taxonomy" id="400777"/>
    <lineage>
        <taxon>Bacteria</taxon>
        <taxon>Bacillati</taxon>
        <taxon>Bacillota</taxon>
        <taxon>Bacilli</taxon>
        <taxon>Bacillales</taxon>
        <taxon>Paenibacillaceae</taxon>
        <taxon>Paenibacillus</taxon>
    </lineage>
</organism>
<comment type="caution">
    <text evidence="7">The sequence shown here is derived from an EMBL/GenBank/DDBJ whole genome shotgun (WGS) entry which is preliminary data.</text>
</comment>
<dbReference type="CDD" id="cd13580">
    <property type="entry name" value="PBP2_AlgQ_like_1"/>
    <property type="match status" value="1"/>
</dbReference>
<evidence type="ECO:0000313" key="8">
    <source>
        <dbReference type="Proteomes" id="UP000282311"/>
    </source>
</evidence>
<gene>
    <name evidence="7" type="ORF">D7M11_23150</name>
</gene>
<evidence type="ECO:0000256" key="1">
    <source>
        <dbReference type="ARBA" id="ARBA00022475"/>
    </source>
</evidence>
<accession>A0A3B0C344</accession>
<keyword evidence="1" id="KW-1003">Cell membrane</keyword>
<keyword evidence="8" id="KW-1185">Reference proteome</keyword>
<dbReference type="Pfam" id="PF01547">
    <property type="entry name" value="SBP_bac_1"/>
    <property type="match status" value="1"/>
</dbReference>
<dbReference type="Gene3D" id="3.40.190.10">
    <property type="entry name" value="Periplasmic binding protein-like II"/>
    <property type="match status" value="2"/>
</dbReference>
<feature type="chain" id="PRO_5039552775" evidence="6">
    <location>
        <begin position="24"/>
        <end position="511"/>
    </location>
</feature>
<proteinExistence type="predicted"/>
<name>A0A3B0C344_9BACL</name>
<dbReference type="OrthoDB" id="9787283at2"/>
<dbReference type="InterPro" id="IPR050490">
    <property type="entry name" value="Bact_solute-bd_prot1"/>
</dbReference>
<dbReference type="Proteomes" id="UP000282311">
    <property type="component" value="Unassembled WGS sequence"/>
</dbReference>
<feature type="signal peptide" evidence="6">
    <location>
        <begin position="1"/>
        <end position="23"/>
    </location>
</feature>
<reference evidence="7 8" key="1">
    <citation type="journal article" date="2007" name="Int. J. Syst. Evol. Microbiol.">
        <title>Paenibacillus ginsengarvi sp. nov., isolated from soil from ginseng cultivation.</title>
        <authorList>
            <person name="Yoon M.H."/>
            <person name="Ten L.N."/>
            <person name="Im W.T."/>
        </authorList>
    </citation>
    <scope>NUCLEOTIDE SEQUENCE [LARGE SCALE GENOMIC DNA]</scope>
    <source>
        <strain evidence="7 8">KCTC 13059</strain>
    </source>
</reference>
<dbReference type="EMBL" id="RBAH01000019">
    <property type="protein sequence ID" value="RKN78207.1"/>
    <property type="molecule type" value="Genomic_DNA"/>
</dbReference>
<evidence type="ECO:0000256" key="4">
    <source>
        <dbReference type="ARBA" id="ARBA00023139"/>
    </source>
</evidence>
<keyword evidence="4" id="KW-0564">Palmitate</keyword>
<evidence type="ECO:0000256" key="6">
    <source>
        <dbReference type="SAM" id="SignalP"/>
    </source>
</evidence>
<dbReference type="PANTHER" id="PTHR43649:SF33">
    <property type="entry name" value="POLYGALACTURONAN_RHAMNOGALACTURONAN-BINDING PROTEIN YTCQ"/>
    <property type="match status" value="1"/>
</dbReference>
<dbReference type="PROSITE" id="PS51257">
    <property type="entry name" value="PROKAR_LIPOPROTEIN"/>
    <property type="match status" value="1"/>
</dbReference>
<sequence>MGKNKKRWLLASAAAATGAACFAVVVWSPFSAKRENDGKPPGEKEKISIVISSLGISFPPGMNENNNPYLDYIEKNTNLDIGVFLPPIESYEEKLNIMMTSSKLPDMLHTGNEVWLASYVRQGKLKPLDEEINKYGSALKQKIPKEAWDQVTYNGHIYAIPSLNEVKGIELMYVRKDWLDRLGLKPPRTLDEYYEVIRAFATRDPDGNGKNDTTGLLVTENLGRAAPFFGAFGTQLNQWLERDGRLVYSNVLPETKEAVAFLHKLYEEKLIEPDFPLNRIQNLYYDKIVSGTVGLFSATWYDTRGPIAQNKSRDPRALWIPLEYPTGPGGAKGVYSTNPVRGYNVVPESSPNAASVVKMLNFIAGEGHRNLKLGFENEVWSLQNGKMVTDFEKHNLSLYRGMYSSLADVVDPDMEKRRLDSLGESFNLYDNQKRIEANLIPNKFDGLPTPSMATYMSKLTASMQETFIKMIVGVTPLDEFDAYVERWKRDGLDAITREVNEWYLRPASDRR</sequence>
<dbReference type="PANTHER" id="PTHR43649">
    <property type="entry name" value="ARABINOSE-BINDING PROTEIN-RELATED"/>
    <property type="match status" value="1"/>
</dbReference>
<keyword evidence="2 6" id="KW-0732">Signal</keyword>
<evidence type="ECO:0000313" key="7">
    <source>
        <dbReference type="EMBL" id="RKN78207.1"/>
    </source>
</evidence>